<dbReference type="KEGG" id="nsh:GXM_00832"/>
<organism evidence="2 3">
    <name type="scientific">Nostoc sphaeroides CCNUC1</name>
    <dbReference type="NCBI Taxonomy" id="2653204"/>
    <lineage>
        <taxon>Bacteria</taxon>
        <taxon>Bacillati</taxon>
        <taxon>Cyanobacteriota</taxon>
        <taxon>Cyanophyceae</taxon>
        <taxon>Nostocales</taxon>
        <taxon>Nostocaceae</taxon>
        <taxon>Nostoc</taxon>
    </lineage>
</organism>
<gene>
    <name evidence="2" type="ORF">GXM_00832</name>
</gene>
<feature type="transmembrane region" description="Helical" evidence="1">
    <location>
        <begin position="54"/>
        <end position="72"/>
    </location>
</feature>
<reference evidence="2 3" key="1">
    <citation type="submission" date="2019-10" db="EMBL/GenBank/DDBJ databases">
        <title>Genomic and transcriptomic insights into the perfect genentic adaptation of a filamentous nitrogen-fixing cyanobacterium to rice fields.</title>
        <authorList>
            <person name="Chen Z."/>
        </authorList>
    </citation>
    <scope>NUCLEOTIDE SEQUENCE [LARGE SCALE GENOMIC DNA]</scope>
    <source>
        <strain evidence="2">CCNUC1</strain>
    </source>
</reference>
<evidence type="ECO:0000256" key="1">
    <source>
        <dbReference type="SAM" id="Phobius"/>
    </source>
</evidence>
<sequence>MIDFIISNCDLLSANWGKTGNWKSLVIVCILSPITYLFFGLLNPKIELGLAGSLLVNLLIVMGTVLVGRFYFHEILTATHLVGLFFAFVAIILLST</sequence>
<accession>A0A5P8VTX4</accession>
<dbReference type="RefSeq" id="WP_118163784.1">
    <property type="nucleotide sequence ID" value="NZ_CP045226.1"/>
</dbReference>
<protein>
    <submittedName>
        <fullName evidence="2">Uncharacterized protein</fullName>
    </submittedName>
</protein>
<dbReference type="AlphaFoldDB" id="A0A5P8VTX4"/>
<evidence type="ECO:0000313" key="3">
    <source>
        <dbReference type="Proteomes" id="UP000326678"/>
    </source>
</evidence>
<feature type="transmembrane region" description="Helical" evidence="1">
    <location>
        <begin position="78"/>
        <end position="95"/>
    </location>
</feature>
<dbReference type="EMBL" id="CP045226">
    <property type="protein sequence ID" value="QFS43359.1"/>
    <property type="molecule type" value="Genomic_DNA"/>
</dbReference>
<keyword evidence="1" id="KW-0472">Membrane</keyword>
<keyword evidence="3" id="KW-1185">Reference proteome</keyword>
<dbReference type="Proteomes" id="UP000326678">
    <property type="component" value="Chromosome Gxm1"/>
</dbReference>
<evidence type="ECO:0000313" key="2">
    <source>
        <dbReference type="EMBL" id="QFS43359.1"/>
    </source>
</evidence>
<dbReference type="InterPro" id="IPR037185">
    <property type="entry name" value="EmrE-like"/>
</dbReference>
<name>A0A5P8VTX4_9NOSO</name>
<feature type="transmembrane region" description="Helical" evidence="1">
    <location>
        <begin position="22"/>
        <end position="42"/>
    </location>
</feature>
<proteinExistence type="predicted"/>
<dbReference type="Gene3D" id="1.10.3730.20">
    <property type="match status" value="1"/>
</dbReference>
<keyword evidence="1" id="KW-1133">Transmembrane helix</keyword>
<keyword evidence="1" id="KW-0812">Transmembrane</keyword>
<dbReference type="SUPFAM" id="SSF103481">
    <property type="entry name" value="Multidrug resistance efflux transporter EmrE"/>
    <property type="match status" value="1"/>
</dbReference>